<protein>
    <recommendedName>
        <fullName evidence="3">Tetratricopeptide repeat protein</fullName>
    </recommendedName>
</protein>
<dbReference type="Proteomes" id="UP000886523">
    <property type="component" value="Unassembled WGS sequence"/>
</dbReference>
<proteinExistence type="predicted"/>
<accession>A0A9P6AKC7</accession>
<evidence type="ECO:0000313" key="1">
    <source>
        <dbReference type="EMBL" id="KAF9507417.1"/>
    </source>
</evidence>
<feature type="non-terminal residue" evidence="1">
    <location>
        <position position="56"/>
    </location>
</feature>
<name>A0A9P6AKC7_9AGAM</name>
<organism evidence="1 2">
    <name type="scientific">Hydnum rufescens UP504</name>
    <dbReference type="NCBI Taxonomy" id="1448309"/>
    <lineage>
        <taxon>Eukaryota</taxon>
        <taxon>Fungi</taxon>
        <taxon>Dikarya</taxon>
        <taxon>Basidiomycota</taxon>
        <taxon>Agaricomycotina</taxon>
        <taxon>Agaricomycetes</taxon>
        <taxon>Cantharellales</taxon>
        <taxon>Hydnaceae</taxon>
        <taxon>Hydnum</taxon>
    </lineage>
</organism>
<evidence type="ECO:0008006" key="3">
    <source>
        <dbReference type="Google" id="ProtNLM"/>
    </source>
</evidence>
<dbReference type="InterPro" id="IPR011990">
    <property type="entry name" value="TPR-like_helical_dom_sf"/>
</dbReference>
<dbReference type="EMBL" id="MU129081">
    <property type="protein sequence ID" value="KAF9507417.1"/>
    <property type="molecule type" value="Genomic_DNA"/>
</dbReference>
<dbReference type="AlphaFoldDB" id="A0A9P6AKC7"/>
<comment type="caution">
    <text evidence="1">The sequence shown here is derived from an EMBL/GenBank/DDBJ whole genome shotgun (WGS) entry which is preliminary data.</text>
</comment>
<dbReference type="Gene3D" id="1.25.40.10">
    <property type="entry name" value="Tetratricopeptide repeat domain"/>
    <property type="match status" value="1"/>
</dbReference>
<dbReference type="OrthoDB" id="3038309at2759"/>
<reference evidence="1" key="1">
    <citation type="journal article" date="2020" name="Nat. Commun.">
        <title>Large-scale genome sequencing of mycorrhizal fungi provides insights into the early evolution of symbiotic traits.</title>
        <authorList>
            <person name="Miyauchi S."/>
            <person name="Kiss E."/>
            <person name="Kuo A."/>
            <person name="Drula E."/>
            <person name="Kohler A."/>
            <person name="Sanchez-Garcia M."/>
            <person name="Morin E."/>
            <person name="Andreopoulos B."/>
            <person name="Barry K.W."/>
            <person name="Bonito G."/>
            <person name="Buee M."/>
            <person name="Carver A."/>
            <person name="Chen C."/>
            <person name="Cichocki N."/>
            <person name="Clum A."/>
            <person name="Culley D."/>
            <person name="Crous P.W."/>
            <person name="Fauchery L."/>
            <person name="Girlanda M."/>
            <person name="Hayes R.D."/>
            <person name="Keri Z."/>
            <person name="LaButti K."/>
            <person name="Lipzen A."/>
            <person name="Lombard V."/>
            <person name="Magnuson J."/>
            <person name="Maillard F."/>
            <person name="Murat C."/>
            <person name="Nolan M."/>
            <person name="Ohm R.A."/>
            <person name="Pangilinan J."/>
            <person name="Pereira M.F."/>
            <person name="Perotto S."/>
            <person name="Peter M."/>
            <person name="Pfister S."/>
            <person name="Riley R."/>
            <person name="Sitrit Y."/>
            <person name="Stielow J.B."/>
            <person name="Szollosi G."/>
            <person name="Zifcakova L."/>
            <person name="Stursova M."/>
            <person name="Spatafora J.W."/>
            <person name="Tedersoo L."/>
            <person name="Vaario L.M."/>
            <person name="Yamada A."/>
            <person name="Yan M."/>
            <person name="Wang P."/>
            <person name="Xu J."/>
            <person name="Bruns T."/>
            <person name="Baldrian P."/>
            <person name="Vilgalys R."/>
            <person name="Dunand C."/>
            <person name="Henrissat B."/>
            <person name="Grigoriev I.V."/>
            <person name="Hibbett D."/>
            <person name="Nagy L.G."/>
            <person name="Martin F.M."/>
        </authorList>
    </citation>
    <scope>NUCLEOTIDE SEQUENCE</scope>
    <source>
        <strain evidence="1">UP504</strain>
    </source>
</reference>
<gene>
    <name evidence="1" type="ORF">BS47DRAFT_1398607</name>
</gene>
<feature type="non-terminal residue" evidence="1">
    <location>
        <position position="1"/>
    </location>
</feature>
<evidence type="ECO:0000313" key="2">
    <source>
        <dbReference type="Proteomes" id="UP000886523"/>
    </source>
</evidence>
<sequence>LALSLNDLSVELSKFGRDEEALKANQEALSIRRLLATDFPEVFYPDLADSLNNHSI</sequence>
<keyword evidence="2" id="KW-1185">Reference proteome</keyword>